<dbReference type="PROSITE" id="PS50112">
    <property type="entry name" value="PAS"/>
    <property type="match status" value="1"/>
</dbReference>
<evidence type="ECO:0000259" key="4">
    <source>
        <dbReference type="PROSITE" id="PS50112"/>
    </source>
</evidence>
<dbReference type="PANTHER" id="PTHR47429">
    <property type="entry name" value="PROTEIN TWIN LOV 1"/>
    <property type="match status" value="1"/>
</dbReference>
<evidence type="ECO:0000256" key="1">
    <source>
        <dbReference type="ARBA" id="ARBA00022630"/>
    </source>
</evidence>
<evidence type="ECO:0000313" key="6">
    <source>
        <dbReference type="Proteomes" id="UP000248614"/>
    </source>
</evidence>
<dbReference type="PANTHER" id="PTHR47429:SF2">
    <property type="entry name" value="PROTEIN TWIN LOV 1"/>
    <property type="match status" value="1"/>
</dbReference>
<dbReference type="Pfam" id="PF13426">
    <property type="entry name" value="PAS_9"/>
    <property type="match status" value="1"/>
</dbReference>
<accession>A0A2W4ZBJ6</accession>
<protein>
    <submittedName>
        <fullName evidence="5">Histidine kinase</fullName>
    </submittedName>
</protein>
<keyword evidence="5" id="KW-0808">Transferase</keyword>
<dbReference type="EMBL" id="QFNF01000010">
    <property type="protein sequence ID" value="PZO78767.1"/>
    <property type="molecule type" value="Genomic_DNA"/>
</dbReference>
<dbReference type="Proteomes" id="UP000248614">
    <property type="component" value="Unassembled WGS sequence"/>
</dbReference>
<keyword evidence="3" id="KW-0157">Chromophore</keyword>
<sequence length="209" mass="22938">MVTGTVIRRALRLIATVLNRIGNHVSRALPSPLIDYFRQSRVALAMADAEGDNHLVLVNAPFCALTGYTPDDVVGRNCRMLQRDAPNIEPRARLREFLDRPTQPNVRTPIVNFRKDGTPFVNLLYMSRLKSIDGQTRYIFASQFDVSRSQPDMLADYDAQLTSTLGRLVPIAGEAGIVVEGTLLTIANSAAIVAQAKMMLADLDSAPDA</sequence>
<feature type="domain" description="PAS" evidence="4">
    <location>
        <begin position="44"/>
        <end position="105"/>
    </location>
</feature>
<dbReference type="NCBIfam" id="TIGR00229">
    <property type="entry name" value="sensory_box"/>
    <property type="match status" value="1"/>
</dbReference>
<comment type="caution">
    <text evidence="5">The sequence shown here is derived from an EMBL/GenBank/DDBJ whole genome shotgun (WGS) entry which is preliminary data.</text>
</comment>
<dbReference type="Gene3D" id="3.30.450.20">
    <property type="entry name" value="PAS domain"/>
    <property type="match status" value="1"/>
</dbReference>
<evidence type="ECO:0000256" key="2">
    <source>
        <dbReference type="ARBA" id="ARBA00022643"/>
    </source>
</evidence>
<dbReference type="InterPro" id="IPR000014">
    <property type="entry name" value="PAS"/>
</dbReference>
<evidence type="ECO:0000313" key="5">
    <source>
        <dbReference type="EMBL" id="PZO78767.1"/>
    </source>
</evidence>
<keyword evidence="1" id="KW-0285">Flavoprotein</keyword>
<name>A0A2W4ZBJ6_9SPHN</name>
<keyword evidence="2" id="KW-0288">FMN</keyword>
<dbReference type="GO" id="GO:0016301">
    <property type="term" value="F:kinase activity"/>
    <property type="evidence" value="ECO:0007669"/>
    <property type="project" value="UniProtKB-KW"/>
</dbReference>
<dbReference type="SUPFAM" id="SSF55785">
    <property type="entry name" value="PYP-like sensor domain (PAS domain)"/>
    <property type="match status" value="1"/>
</dbReference>
<proteinExistence type="predicted"/>
<keyword evidence="5" id="KW-0418">Kinase</keyword>
<dbReference type="InterPro" id="IPR035965">
    <property type="entry name" value="PAS-like_dom_sf"/>
</dbReference>
<reference evidence="5 6" key="1">
    <citation type="submission" date="2017-08" db="EMBL/GenBank/DDBJ databases">
        <title>Infants hospitalized years apart are colonized by the same room-sourced microbial strains.</title>
        <authorList>
            <person name="Brooks B."/>
            <person name="Olm M.R."/>
            <person name="Firek B.A."/>
            <person name="Baker R."/>
            <person name="Thomas B.C."/>
            <person name="Morowitz M.J."/>
            <person name="Banfield J.F."/>
        </authorList>
    </citation>
    <scope>NUCLEOTIDE SEQUENCE [LARGE SCALE GENOMIC DNA]</scope>
    <source>
        <strain evidence="5">S2_018_000_R3_110</strain>
    </source>
</reference>
<gene>
    <name evidence="5" type="ORF">DI632_05565</name>
</gene>
<organism evidence="5 6">
    <name type="scientific">Sphingomonas hengshuiensis</name>
    <dbReference type="NCBI Taxonomy" id="1609977"/>
    <lineage>
        <taxon>Bacteria</taxon>
        <taxon>Pseudomonadati</taxon>
        <taxon>Pseudomonadota</taxon>
        <taxon>Alphaproteobacteria</taxon>
        <taxon>Sphingomonadales</taxon>
        <taxon>Sphingomonadaceae</taxon>
        <taxon>Sphingomonas</taxon>
    </lineage>
</organism>
<evidence type="ECO:0000256" key="3">
    <source>
        <dbReference type="ARBA" id="ARBA00022991"/>
    </source>
</evidence>
<dbReference type="AlphaFoldDB" id="A0A2W4ZBJ6"/>
<dbReference type="CDD" id="cd00130">
    <property type="entry name" value="PAS"/>
    <property type="match status" value="1"/>
</dbReference>